<dbReference type="EMBL" id="MU853401">
    <property type="protein sequence ID" value="KAK4138362.1"/>
    <property type="molecule type" value="Genomic_DNA"/>
</dbReference>
<feature type="compositionally biased region" description="Pro residues" evidence="1">
    <location>
        <begin position="136"/>
        <end position="146"/>
    </location>
</feature>
<name>A0AAN6USE5_9PEZI</name>
<reference evidence="2" key="2">
    <citation type="submission" date="2023-05" db="EMBL/GenBank/DDBJ databases">
        <authorList>
            <consortium name="Lawrence Berkeley National Laboratory"/>
            <person name="Steindorff A."/>
            <person name="Hensen N."/>
            <person name="Bonometti L."/>
            <person name="Westerberg I."/>
            <person name="Brannstrom I.O."/>
            <person name="Guillou S."/>
            <person name="Cros-Aarteil S."/>
            <person name="Calhoun S."/>
            <person name="Haridas S."/>
            <person name="Kuo A."/>
            <person name="Mondo S."/>
            <person name="Pangilinan J."/>
            <person name="Riley R."/>
            <person name="Labutti K."/>
            <person name="Andreopoulos B."/>
            <person name="Lipzen A."/>
            <person name="Chen C."/>
            <person name="Yanf M."/>
            <person name="Daum C."/>
            <person name="Ng V."/>
            <person name="Clum A."/>
            <person name="Ohm R."/>
            <person name="Martin F."/>
            <person name="Silar P."/>
            <person name="Natvig D."/>
            <person name="Lalanne C."/>
            <person name="Gautier V."/>
            <person name="Ament-Velasquez S.L."/>
            <person name="Kruys A."/>
            <person name="Hutchinson M.I."/>
            <person name="Powell A.J."/>
            <person name="Barry K."/>
            <person name="Miller A.N."/>
            <person name="Grigoriev I.V."/>
            <person name="Debuchy R."/>
            <person name="Gladieux P."/>
            <person name="Thoren M.H."/>
            <person name="Johannesson H."/>
        </authorList>
    </citation>
    <scope>NUCLEOTIDE SEQUENCE</scope>
    <source>
        <strain evidence="2">CBS 123565</strain>
    </source>
</reference>
<proteinExistence type="predicted"/>
<dbReference type="Proteomes" id="UP001304895">
    <property type="component" value="Unassembled WGS sequence"/>
</dbReference>
<reference evidence="2" key="1">
    <citation type="journal article" date="2023" name="Mol. Phylogenet. Evol.">
        <title>Genome-scale phylogeny and comparative genomics of the fungal order Sordariales.</title>
        <authorList>
            <person name="Hensen N."/>
            <person name="Bonometti L."/>
            <person name="Westerberg I."/>
            <person name="Brannstrom I.O."/>
            <person name="Guillou S."/>
            <person name="Cros-Aarteil S."/>
            <person name="Calhoun S."/>
            <person name="Haridas S."/>
            <person name="Kuo A."/>
            <person name="Mondo S."/>
            <person name="Pangilinan J."/>
            <person name="Riley R."/>
            <person name="LaButti K."/>
            <person name="Andreopoulos B."/>
            <person name="Lipzen A."/>
            <person name="Chen C."/>
            <person name="Yan M."/>
            <person name="Daum C."/>
            <person name="Ng V."/>
            <person name="Clum A."/>
            <person name="Steindorff A."/>
            <person name="Ohm R.A."/>
            <person name="Martin F."/>
            <person name="Silar P."/>
            <person name="Natvig D.O."/>
            <person name="Lalanne C."/>
            <person name="Gautier V."/>
            <person name="Ament-Velasquez S.L."/>
            <person name="Kruys A."/>
            <person name="Hutchinson M.I."/>
            <person name="Powell A.J."/>
            <person name="Barry K."/>
            <person name="Miller A.N."/>
            <person name="Grigoriev I.V."/>
            <person name="Debuchy R."/>
            <person name="Gladieux P."/>
            <person name="Hiltunen Thoren M."/>
            <person name="Johannesson H."/>
        </authorList>
    </citation>
    <scope>NUCLEOTIDE SEQUENCE</scope>
    <source>
        <strain evidence="2">CBS 123565</strain>
    </source>
</reference>
<feature type="compositionally biased region" description="Basic and acidic residues" evidence="1">
    <location>
        <begin position="109"/>
        <end position="133"/>
    </location>
</feature>
<dbReference type="AlphaFoldDB" id="A0AAN6USE5"/>
<comment type="caution">
    <text evidence="2">The sequence shown here is derived from an EMBL/GenBank/DDBJ whole genome shotgun (WGS) entry which is preliminary data.</text>
</comment>
<evidence type="ECO:0000256" key="1">
    <source>
        <dbReference type="SAM" id="MobiDB-lite"/>
    </source>
</evidence>
<feature type="region of interest" description="Disordered" evidence="1">
    <location>
        <begin position="93"/>
        <end position="152"/>
    </location>
</feature>
<accession>A0AAN6USE5</accession>
<keyword evidence="3" id="KW-1185">Reference proteome</keyword>
<feature type="compositionally biased region" description="Polar residues" evidence="1">
    <location>
        <begin position="25"/>
        <end position="39"/>
    </location>
</feature>
<organism evidence="2 3">
    <name type="scientific">Trichocladium antarcticum</name>
    <dbReference type="NCBI Taxonomy" id="1450529"/>
    <lineage>
        <taxon>Eukaryota</taxon>
        <taxon>Fungi</taxon>
        <taxon>Dikarya</taxon>
        <taxon>Ascomycota</taxon>
        <taxon>Pezizomycotina</taxon>
        <taxon>Sordariomycetes</taxon>
        <taxon>Sordariomycetidae</taxon>
        <taxon>Sordariales</taxon>
        <taxon>Chaetomiaceae</taxon>
        <taxon>Trichocladium</taxon>
    </lineage>
</organism>
<sequence length="173" mass="18573">MMPPPHPPLPHQKPHPPPKIRSALPSRTSLLGSSPSIHPSTHPLLPQPANICALAGNVDIPTNNPDRKETYGIGIKQKEKAVWVPGALVEIAEAPQDGSGKASSARKKHEADDAKTARKRDAETKRAEIEREIQSPAPPRPAPPRPLCSGKCSASTEMAAVRIVMQRASWLDG</sequence>
<evidence type="ECO:0000313" key="2">
    <source>
        <dbReference type="EMBL" id="KAK4138362.1"/>
    </source>
</evidence>
<gene>
    <name evidence="2" type="ORF">BT67DRAFT_7447</name>
</gene>
<feature type="region of interest" description="Disordered" evidence="1">
    <location>
        <begin position="1"/>
        <end position="48"/>
    </location>
</feature>
<feature type="compositionally biased region" description="Pro residues" evidence="1">
    <location>
        <begin position="1"/>
        <end position="11"/>
    </location>
</feature>
<protein>
    <submittedName>
        <fullName evidence="2">Uncharacterized protein</fullName>
    </submittedName>
</protein>
<evidence type="ECO:0000313" key="3">
    <source>
        <dbReference type="Proteomes" id="UP001304895"/>
    </source>
</evidence>